<evidence type="ECO:0000313" key="2">
    <source>
        <dbReference type="Proteomes" id="UP000311382"/>
    </source>
</evidence>
<protein>
    <submittedName>
        <fullName evidence="1">Uncharacterized protein</fullName>
    </submittedName>
</protein>
<sequence length="114" mass="12670">MEALNAVTSIGSNASVELGDYIACVHGLEQCKNCELDAREDNSFTAGVDPEPMREPVHVEFSMNKDGEPQCKKHKKTECSQCFNFKKQIVKLTKEGQKRAKTEAKNNPISNLLV</sequence>
<accession>A0A5C5G112</accession>
<comment type="caution">
    <text evidence="1">The sequence shown here is derived from an EMBL/GenBank/DDBJ whole genome shotgun (WGS) entry which is preliminary data.</text>
</comment>
<keyword evidence="2" id="KW-1185">Reference proteome</keyword>
<dbReference type="EMBL" id="SOZI01000022">
    <property type="protein sequence ID" value="TNY22605.1"/>
    <property type="molecule type" value="Genomic_DNA"/>
</dbReference>
<proteinExistence type="predicted"/>
<reference evidence="1 2" key="1">
    <citation type="submission" date="2019-03" db="EMBL/GenBank/DDBJ databases">
        <title>Rhodosporidium diobovatum UCD-FST 08-225 genome sequencing, assembly, and annotation.</title>
        <authorList>
            <person name="Fakankun I.U."/>
            <person name="Fristensky B."/>
            <person name="Levin D.B."/>
        </authorList>
    </citation>
    <scope>NUCLEOTIDE SEQUENCE [LARGE SCALE GENOMIC DNA]</scope>
    <source>
        <strain evidence="1 2">UCD-FST 08-225</strain>
    </source>
</reference>
<name>A0A5C5G112_9BASI</name>
<organism evidence="1 2">
    <name type="scientific">Rhodotorula diobovata</name>
    <dbReference type="NCBI Taxonomy" id="5288"/>
    <lineage>
        <taxon>Eukaryota</taxon>
        <taxon>Fungi</taxon>
        <taxon>Dikarya</taxon>
        <taxon>Basidiomycota</taxon>
        <taxon>Pucciniomycotina</taxon>
        <taxon>Microbotryomycetes</taxon>
        <taxon>Sporidiobolales</taxon>
        <taxon>Sporidiobolaceae</taxon>
        <taxon>Rhodotorula</taxon>
    </lineage>
</organism>
<evidence type="ECO:0000313" key="1">
    <source>
        <dbReference type="EMBL" id="TNY22605.1"/>
    </source>
</evidence>
<dbReference type="OrthoDB" id="2533496at2759"/>
<gene>
    <name evidence="1" type="ORF">DMC30DRAFT_414891</name>
</gene>
<dbReference type="AlphaFoldDB" id="A0A5C5G112"/>
<dbReference type="Proteomes" id="UP000311382">
    <property type="component" value="Unassembled WGS sequence"/>
</dbReference>